<keyword evidence="6" id="KW-1185">Reference proteome</keyword>
<organism evidence="5 6">
    <name type="scientific">Thecamonas trahens ATCC 50062</name>
    <dbReference type="NCBI Taxonomy" id="461836"/>
    <lineage>
        <taxon>Eukaryota</taxon>
        <taxon>Apusozoa</taxon>
        <taxon>Apusomonadida</taxon>
        <taxon>Apusomonadidae</taxon>
        <taxon>Thecamonas</taxon>
    </lineage>
</organism>
<keyword evidence="3" id="KW-0687">Ribonucleoprotein</keyword>
<protein>
    <recommendedName>
        <fullName evidence="4">Large ribosomal subunit protein uL4 C-terminal domain-containing protein</fullName>
    </recommendedName>
</protein>
<dbReference type="InterPro" id="IPR002136">
    <property type="entry name" value="Ribosomal_uL4"/>
</dbReference>
<dbReference type="PANTHER" id="PTHR19431">
    <property type="entry name" value="60S RIBOSOMAL PROTEIN L4"/>
    <property type="match status" value="1"/>
</dbReference>
<evidence type="ECO:0000256" key="2">
    <source>
        <dbReference type="ARBA" id="ARBA00022980"/>
    </source>
</evidence>
<dbReference type="OrthoDB" id="10259785at2759"/>
<dbReference type="GO" id="GO:0003735">
    <property type="term" value="F:structural constituent of ribosome"/>
    <property type="evidence" value="ECO:0007669"/>
    <property type="project" value="InterPro"/>
</dbReference>
<dbReference type="eggNOG" id="KOG1475">
    <property type="taxonomic scope" value="Eukaryota"/>
</dbReference>
<dbReference type="Pfam" id="PF00573">
    <property type="entry name" value="Ribosomal_L4"/>
    <property type="match status" value="1"/>
</dbReference>
<dbReference type="GO" id="GO:0006412">
    <property type="term" value="P:translation"/>
    <property type="evidence" value="ECO:0007669"/>
    <property type="project" value="InterPro"/>
</dbReference>
<dbReference type="STRING" id="461836.A0A0L0D9M8"/>
<dbReference type="InterPro" id="IPR045240">
    <property type="entry name" value="Ribosomal_uL4_euk/arch"/>
</dbReference>
<accession>A0A0L0D9M8</accession>
<proteinExistence type="inferred from homology"/>
<keyword evidence="2" id="KW-0689">Ribosomal protein</keyword>
<dbReference type="GO" id="GO:1990904">
    <property type="term" value="C:ribonucleoprotein complex"/>
    <property type="evidence" value="ECO:0007669"/>
    <property type="project" value="UniProtKB-KW"/>
</dbReference>
<dbReference type="GO" id="GO:0005840">
    <property type="term" value="C:ribosome"/>
    <property type="evidence" value="ECO:0007669"/>
    <property type="project" value="UniProtKB-KW"/>
</dbReference>
<dbReference type="GeneID" id="25564509"/>
<dbReference type="RefSeq" id="XP_013758079.1">
    <property type="nucleotide sequence ID" value="XM_013902625.1"/>
</dbReference>
<reference evidence="5 6" key="1">
    <citation type="submission" date="2010-05" db="EMBL/GenBank/DDBJ databases">
        <title>The Genome Sequence of Thecamonas trahens ATCC 50062.</title>
        <authorList>
            <consortium name="The Broad Institute Genome Sequencing Platform"/>
            <person name="Russ C."/>
            <person name="Cuomo C."/>
            <person name="Shea T."/>
            <person name="Young S.K."/>
            <person name="Zeng Q."/>
            <person name="Koehrsen M."/>
            <person name="Haas B."/>
            <person name="Borodovsky M."/>
            <person name="Guigo R."/>
            <person name="Alvarado L."/>
            <person name="Berlin A."/>
            <person name="Bochicchio J."/>
            <person name="Borenstein D."/>
            <person name="Chapman S."/>
            <person name="Chen Z."/>
            <person name="Freedman E."/>
            <person name="Gellesch M."/>
            <person name="Goldberg J."/>
            <person name="Griggs A."/>
            <person name="Gujja S."/>
            <person name="Heilman E."/>
            <person name="Heiman D."/>
            <person name="Hepburn T."/>
            <person name="Howarth C."/>
            <person name="Jen D."/>
            <person name="Larson L."/>
            <person name="Mehta T."/>
            <person name="Park D."/>
            <person name="Pearson M."/>
            <person name="Roberts A."/>
            <person name="Saif S."/>
            <person name="Shenoy N."/>
            <person name="Sisk P."/>
            <person name="Stolte C."/>
            <person name="Sykes S."/>
            <person name="Thomson T."/>
            <person name="Walk T."/>
            <person name="White J."/>
            <person name="Yandava C."/>
            <person name="Burger G."/>
            <person name="Gray M.W."/>
            <person name="Holland P.W.H."/>
            <person name="King N."/>
            <person name="Lang F.B.F."/>
            <person name="Roger A.J."/>
            <person name="Ruiz-Trillo I."/>
            <person name="Lander E."/>
            <person name="Nusbaum C."/>
        </authorList>
    </citation>
    <scope>NUCLEOTIDE SEQUENCE [LARGE SCALE GENOMIC DNA]</scope>
    <source>
        <strain evidence="5 6">ATCC 50062</strain>
    </source>
</reference>
<dbReference type="Pfam" id="PF14374">
    <property type="entry name" value="Ribos_L4_asso_C"/>
    <property type="match status" value="1"/>
</dbReference>
<evidence type="ECO:0000256" key="1">
    <source>
        <dbReference type="ARBA" id="ARBA00010528"/>
    </source>
</evidence>
<evidence type="ECO:0000259" key="4">
    <source>
        <dbReference type="Pfam" id="PF14374"/>
    </source>
</evidence>
<evidence type="ECO:0000256" key="3">
    <source>
        <dbReference type="ARBA" id="ARBA00023274"/>
    </source>
</evidence>
<dbReference type="FunFam" id="3.40.1370.10:FF:000002">
    <property type="entry name" value="60S ribosomal protein L4"/>
    <property type="match status" value="1"/>
</dbReference>
<dbReference type="InterPro" id="IPR025755">
    <property type="entry name" value="Ribos_uL4_C_dom"/>
</dbReference>
<dbReference type="InterPro" id="IPR023574">
    <property type="entry name" value="Ribosomal_uL4_dom_sf"/>
</dbReference>
<dbReference type="AlphaFoldDB" id="A0A0L0D9M8"/>
<dbReference type="Proteomes" id="UP000054408">
    <property type="component" value="Unassembled WGS sequence"/>
</dbReference>
<evidence type="ECO:0000313" key="6">
    <source>
        <dbReference type="Proteomes" id="UP000054408"/>
    </source>
</evidence>
<dbReference type="InterPro" id="IPR013000">
    <property type="entry name" value="Ribosomal_uL4_euk/arc_CS"/>
</dbReference>
<name>A0A0L0D9M8_THETB</name>
<evidence type="ECO:0000313" key="5">
    <source>
        <dbReference type="EMBL" id="KNC49044.1"/>
    </source>
</evidence>
<dbReference type="OMA" id="ALYGTWR"/>
<feature type="domain" description="Large ribosomal subunit protein uL4 C-terminal" evidence="4">
    <location>
        <begin position="270"/>
        <end position="343"/>
    </location>
</feature>
<dbReference type="PROSITE" id="PS00939">
    <property type="entry name" value="RIBOSOMAL_L1E"/>
    <property type="match status" value="1"/>
</dbReference>
<comment type="similarity">
    <text evidence="1">Belongs to the universal ribosomal protein uL4 family.</text>
</comment>
<dbReference type="EMBL" id="GL349453">
    <property type="protein sequence ID" value="KNC49044.1"/>
    <property type="molecule type" value="Genomic_DNA"/>
</dbReference>
<gene>
    <name evidence="5" type="ORF">AMSG_05004</name>
</gene>
<dbReference type="Gene3D" id="3.40.1370.10">
    <property type="match status" value="1"/>
</dbReference>
<sequence>MIVFAANKASEVVANVPLPGVFTAPIRPDVVHHVYRDMAKNRRQAYAVHSAAGHQVAAISWGTGRAVSRIPRVNGGGTHRAGQGAFGNMCRGGRMFAPTKTWRKWHRKINLNQRRFALVSAIAASAVAPLVMARGHRVEKVAEIPLVLSNDVESVKKTKEAAAILAAHGAHADVDRVIASRRLRAGKGKMRNRRYVQRRGPLVIYLNDNGVSRAFRNLPGVETCSVERLNLLQLAPGGHIGRFVIWSQAAFEHLEALYGSQTAPSTLKNNYHLPRAILSSTDISRIINSEEIQSVVRPAKQGVKLNIHRRKNPLVNNTQMYALNPYVIARKRAIIKAAEAQKAGRKVSQKKKRFATQEKAQAAARAKRAFYRQMVGYRA</sequence>
<dbReference type="SUPFAM" id="SSF52166">
    <property type="entry name" value="Ribosomal protein L4"/>
    <property type="match status" value="1"/>
</dbReference>